<evidence type="ECO:0000259" key="7">
    <source>
        <dbReference type="Pfam" id="PF00697"/>
    </source>
</evidence>
<protein>
    <recommendedName>
        <fullName evidence="2">phosphoribosylanthranilate isomerase</fullName>
        <ecNumber evidence="2">5.3.1.24</ecNumber>
    </recommendedName>
</protein>
<comment type="caution">
    <text evidence="8">The sequence shown here is derived from an EMBL/GenBank/DDBJ whole genome shotgun (WGS) entry which is preliminary data.</text>
</comment>
<accession>A0A5J4R987</accession>
<dbReference type="UniPathway" id="UPA00035">
    <property type="reaction ID" value="UER00042"/>
</dbReference>
<dbReference type="GO" id="GO:0004640">
    <property type="term" value="F:phosphoribosylanthranilate isomerase activity"/>
    <property type="evidence" value="ECO:0007669"/>
    <property type="project" value="UniProtKB-EC"/>
</dbReference>
<evidence type="ECO:0000256" key="4">
    <source>
        <dbReference type="ARBA" id="ARBA00022822"/>
    </source>
</evidence>
<keyword evidence="4" id="KW-0822">Tryptophan biosynthesis</keyword>
<dbReference type="InterPro" id="IPR013785">
    <property type="entry name" value="Aldolase_TIM"/>
</dbReference>
<dbReference type="InterPro" id="IPR001240">
    <property type="entry name" value="PRAI_dom"/>
</dbReference>
<dbReference type="EC" id="5.3.1.24" evidence="2"/>
<dbReference type="SUPFAM" id="SSF51366">
    <property type="entry name" value="Ribulose-phoshate binding barrel"/>
    <property type="match status" value="1"/>
</dbReference>
<organism evidence="8">
    <name type="scientific">termite gut metagenome</name>
    <dbReference type="NCBI Taxonomy" id="433724"/>
    <lineage>
        <taxon>unclassified sequences</taxon>
        <taxon>metagenomes</taxon>
        <taxon>organismal metagenomes</taxon>
    </lineage>
</organism>
<reference evidence="8" key="1">
    <citation type="submission" date="2019-03" db="EMBL/GenBank/DDBJ databases">
        <title>Single cell metagenomics reveals metabolic interactions within the superorganism composed of flagellate Streblomastix strix and complex community of Bacteroidetes bacteria on its surface.</title>
        <authorList>
            <person name="Treitli S.C."/>
            <person name="Kolisko M."/>
            <person name="Husnik F."/>
            <person name="Keeling P."/>
            <person name="Hampl V."/>
        </authorList>
    </citation>
    <scope>NUCLEOTIDE SEQUENCE</scope>
    <source>
        <strain evidence="8">STM</strain>
    </source>
</reference>
<sequence length="195" mass="22156">MREADNIREVEQAGVDMIGFIFYPKSPRYVEEVPEYLPRRAKRVGVFVNEGIESILRIVSCFGLNDVQLHGEESTEHCRLLRQTGVSVIKAFSISQEEDLQAIRRYEGLCDSYLFDTKCDERGGSGKSFDWSMLNEYKGQTPFLLSGGISVESIEALKECKHPRLSGIDINSRFEVSPGMKDVKKIKSFLNRLAH</sequence>
<dbReference type="EMBL" id="SNRY01001492">
    <property type="protein sequence ID" value="KAA6330516.1"/>
    <property type="molecule type" value="Genomic_DNA"/>
</dbReference>
<dbReference type="PANTHER" id="PTHR42894">
    <property type="entry name" value="N-(5'-PHOSPHORIBOSYL)ANTHRANILATE ISOMERASE"/>
    <property type="match status" value="1"/>
</dbReference>
<comment type="pathway">
    <text evidence="1">Amino-acid biosynthesis; L-tryptophan biosynthesis; L-tryptophan from chorismate: step 3/5.</text>
</comment>
<keyword evidence="5" id="KW-0057">Aromatic amino acid biosynthesis</keyword>
<dbReference type="GO" id="GO:0000162">
    <property type="term" value="P:L-tryptophan biosynthetic process"/>
    <property type="evidence" value="ECO:0007669"/>
    <property type="project" value="UniProtKB-UniPathway"/>
</dbReference>
<dbReference type="InterPro" id="IPR044643">
    <property type="entry name" value="TrpF_fam"/>
</dbReference>
<evidence type="ECO:0000313" key="8">
    <source>
        <dbReference type="EMBL" id="KAA6330516.1"/>
    </source>
</evidence>
<dbReference type="PANTHER" id="PTHR42894:SF1">
    <property type="entry name" value="N-(5'-PHOSPHORIBOSYL)ANTHRANILATE ISOMERASE"/>
    <property type="match status" value="1"/>
</dbReference>
<feature type="domain" description="N-(5'phosphoribosyl) anthranilate isomerase (PRAI)" evidence="7">
    <location>
        <begin position="4"/>
        <end position="191"/>
    </location>
</feature>
<keyword evidence="3" id="KW-0028">Amino-acid biosynthesis</keyword>
<name>A0A5J4R987_9ZZZZ</name>
<evidence type="ECO:0000256" key="2">
    <source>
        <dbReference type="ARBA" id="ARBA00012572"/>
    </source>
</evidence>
<dbReference type="Gene3D" id="3.20.20.70">
    <property type="entry name" value="Aldolase class I"/>
    <property type="match status" value="1"/>
</dbReference>
<dbReference type="CDD" id="cd00405">
    <property type="entry name" value="PRAI"/>
    <property type="match status" value="1"/>
</dbReference>
<dbReference type="AlphaFoldDB" id="A0A5J4R987"/>
<evidence type="ECO:0000256" key="1">
    <source>
        <dbReference type="ARBA" id="ARBA00004664"/>
    </source>
</evidence>
<evidence type="ECO:0000256" key="6">
    <source>
        <dbReference type="ARBA" id="ARBA00023235"/>
    </source>
</evidence>
<dbReference type="Pfam" id="PF00697">
    <property type="entry name" value="PRAI"/>
    <property type="match status" value="1"/>
</dbReference>
<proteinExistence type="inferred from homology"/>
<evidence type="ECO:0000256" key="3">
    <source>
        <dbReference type="ARBA" id="ARBA00022605"/>
    </source>
</evidence>
<gene>
    <name evidence="8" type="ORF">EZS27_020786</name>
</gene>
<dbReference type="InterPro" id="IPR011060">
    <property type="entry name" value="RibuloseP-bd_barrel"/>
</dbReference>
<dbReference type="HAMAP" id="MF_00135">
    <property type="entry name" value="PRAI"/>
    <property type="match status" value="1"/>
</dbReference>
<evidence type="ECO:0000256" key="5">
    <source>
        <dbReference type="ARBA" id="ARBA00023141"/>
    </source>
</evidence>
<keyword evidence="6 8" id="KW-0413">Isomerase</keyword>